<evidence type="ECO:0000256" key="1">
    <source>
        <dbReference type="SAM" id="Phobius"/>
    </source>
</evidence>
<dbReference type="EMBL" id="DUFG01000018">
    <property type="protein sequence ID" value="HIH08459.1"/>
    <property type="molecule type" value="Genomic_DNA"/>
</dbReference>
<gene>
    <name evidence="2" type="ORF">HA237_03750</name>
</gene>
<proteinExistence type="predicted"/>
<keyword evidence="1" id="KW-0472">Membrane</keyword>
<keyword evidence="1" id="KW-0812">Transmembrane</keyword>
<evidence type="ECO:0000313" key="2">
    <source>
        <dbReference type="EMBL" id="HIH08459.1"/>
    </source>
</evidence>
<name>A0A7J4IVS9_9ARCH</name>
<keyword evidence="1" id="KW-1133">Transmembrane helix</keyword>
<evidence type="ECO:0000313" key="3">
    <source>
        <dbReference type="Proteomes" id="UP000577419"/>
    </source>
</evidence>
<accession>A0A7J4IVS9</accession>
<comment type="caution">
    <text evidence="2">The sequence shown here is derived from an EMBL/GenBank/DDBJ whole genome shotgun (WGS) entry which is preliminary data.</text>
</comment>
<protein>
    <submittedName>
        <fullName evidence="2">Uncharacterized protein</fullName>
    </submittedName>
</protein>
<dbReference type="AlphaFoldDB" id="A0A7J4IVS9"/>
<dbReference type="Proteomes" id="UP000577419">
    <property type="component" value="Unassembled WGS sequence"/>
</dbReference>
<sequence>MKAKKYFIIIGLISLLLAPLAMAAENHNFTETKQIIGQKTPCSELTAEQLETIGDYYMEQLHPGEQHEYMDTMMGGEGSESLKQMHIAMAYRFYCSGLSNEATQYYGMIGSKYGMMGGMMGSVFGGMVGSSFGGMMGPSTMYNSYGLWGGLNQILFTVALIVAIGFFALKISKEIKTK</sequence>
<reference evidence="3" key="1">
    <citation type="journal article" date="2020" name="bioRxiv">
        <title>A rank-normalized archaeal taxonomy based on genome phylogeny resolves widespread incomplete and uneven classifications.</title>
        <authorList>
            <person name="Rinke C."/>
            <person name="Chuvochina M."/>
            <person name="Mussig A.J."/>
            <person name="Chaumeil P.-A."/>
            <person name="Waite D.W."/>
            <person name="Whitman W.B."/>
            <person name="Parks D.H."/>
            <person name="Hugenholtz P."/>
        </authorList>
    </citation>
    <scope>NUCLEOTIDE SEQUENCE [LARGE SCALE GENOMIC DNA]</scope>
</reference>
<organism evidence="2 3">
    <name type="scientific">Candidatus Iainarchaeum sp</name>
    <dbReference type="NCBI Taxonomy" id="3101447"/>
    <lineage>
        <taxon>Archaea</taxon>
        <taxon>Candidatus Iainarchaeota</taxon>
        <taxon>Candidatus Iainarchaeia</taxon>
        <taxon>Candidatus Iainarchaeales</taxon>
        <taxon>Candidatus Iainarchaeaceae</taxon>
        <taxon>Candidatus Iainarchaeum</taxon>
    </lineage>
</organism>
<feature type="transmembrane region" description="Helical" evidence="1">
    <location>
        <begin position="145"/>
        <end position="169"/>
    </location>
</feature>